<feature type="region of interest" description="Disordered" evidence="1">
    <location>
        <begin position="1"/>
        <end position="32"/>
    </location>
</feature>
<proteinExistence type="predicted"/>
<evidence type="ECO:0000259" key="2">
    <source>
        <dbReference type="Pfam" id="PF10006"/>
    </source>
</evidence>
<dbReference type="SUPFAM" id="SSF64307">
    <property type="entry name" value="SirA-like"/>
    <property type="match status" value="1"/>
</dbReference>
<dbReference type="AlphaFoldDB" id="A0A7D5PD65"/>
<dbReference type="Pfam" id="PF10006">
    <property type="entry name" value="DUF2249"/>
    <property type="match status" value="1"/>
</dbReference>
<feature type="domain" description="DUF2249" evidence="2">
    <location>
        <begin position="24"/>
        <end position="81"/>
    </location>
</feature>
<evidence type="ECO:0000313" key="3">
    <source>
        <dbReference type="EMBL" id="QLH83078.1"/>
    </source>
</evidence>
<evidence type="ECO:0000256" key="1">
    <source>
        <dbReference type="SAM" id="MobiDB-lite"/>
    </source>
</evidence>
<sequence>MSTGLNVESIVAETGAPSEAPRETLDVRDLGPPKPLANTLERLVELDDGTVLVQLNDRAPQHLYPKLDDRGYEYATVERDGVTVTTVWRP</sequence>
<dbReference type="RefSeq" id="WP_179918135.1">
    <property type="nucleotide sequence ID" value="NZ_CP058909.1"/>
</dbReference>
<name>A0A7D5PD65_9EURY</name>
<dbReference type="KEGG" id="hpel:HZS54_16250"/>
<dbReference type="Proteomes" id="UP000509346">
    <property type="component" value="Chromosome"/>
</dbReference>
<dbReference type="OrthoDB" id="103554at2157"/>
<gene>
    <name evidence="3" type="ORF">HZS54_16250</name>
</gene>
<keyword evidence="4" id="KW-1185">Reference proteome</keyword>
<dbReference type="InterPro" id="IPR036868">
    <property type="entry name" value="TusA-like_sf"/>
</dbReference>
<dbReference type="InterPro" id="IPR018720">
    <property type="entry name" value="DUF2249"/>
</dbReference>
<dbReference type="EMBL" id="CP058909">
    <property type="protein sequence ID" value="QLH83078.1"/>
    <property type="molecule type" value="Genomic_DNA"/>
</dbReference>
<feature type="compositionally biased region" description="Basic and acidic residues" evidence="1">
    <location>
        <begin position="20"/>
        <end position="31"/>
    </location>
</feature>
<accession>A0A7D5PD65</accession>
<organism evidence="3 4">
    <name type="scientific">Halosimplex pelagicum</name>
    <dbReference type="NCBI Taxonomy" id="869886"/>
    <lineage>
        <taxon>Archaea</taxon>
        <taxon>Methanobacteriati</taxon>
        <taxon>Methanobacteriota</taxon>
        <taxon>Stenosarchaea group</taxon>
        <taxon>Halobacteria</taxon>
        <taxon>Halobacteriales</taxon>
        <taxon>Haloarculaceae</taxon>
        <taxon>Halosimplex</taxon>
    </lineage>
</organism>
<protein>
    <submittedName>
        <fullName evidence="3">DUF2249 domain-containing protein</fullName>
    </submittedName>
</protein>
<dbReference type="GeneID" id="56084173"/>
<reference evidence="3 4" key="1">
    <citation type="submission" date="2020-07" db="EMBL/GenBank/DDBJ databases">
        <title>Halosimplex litoreum sp. nov. and Halosimplex rubrum sp. nov., isolated from different salt environments.</title>
        <authorList>
            <person name="Cui H."/>
        </authorList>
    </citation>
    <scope>NUCLEOTIDE SEQUENCE [LARGE SCALE GENOMIC DNA]</scope>
    <source>
        <strain evidence="3 4">R2</strain>
    </source>
</reference>
<evidence type="ECO:0000313" key="4">
    <source>
        <dbReference type="Proteomes" id="UP000509346"/>
    </source>
</evidence>